<protein>
    <submittedName>
        <fullName evidence="1">Uncharacterized protein</fullName>
    </submittedName>
</protein>
<organism evidence="1 2">
    <name type="scientific">Russula ochroleuca</name>
    <dbReference type="NCBI Taxonomy" id="152965"/>
    <lineage>
        <taxon>Eukaryota</taxon>
        <taxon>Fungi</taxon>
        <taxon>Dikarya</taxon>
        <taxon>Basidiomycota</taxon>
        <taxon>Agaricomycotina</taxon>
        <taxon>Agaricomycetes</taxon>
        <taxon>Russulales</taxon>
        <taxon>Russulaceae</taxon>
        <taxon>Russula</taxon>
    </lineage>
</organism>
<keyword evidence="2" id="KW-1185">Reference proteome</keyword>
<evidence type="ECO:0000313" key="1">
    <source>
        <dbReference type="EMBL" id="KAF8486022.1"/>
    </source>
</evidence>
<gene>
    <name evidence="1" type="ORF">DFH94DRAFT_709795</name>
</gene>
<reference evidence="1" key="1">
    <citation type="submission" date="2019-10" db="EMBL/GenBank/DDBJ databases">
        <authorList>
            <consortium name="DOE Joint Genome Institute"/>
            <person name="Kuo A."/>
            <person name="Miyauchi S."/>
            <person name="Kiss E."/>
            <person name="Drula E."/>
            <person name="Kohler A."/>
            <person name="Sanchez-Garcia M."/>
            <person name="Andreopoulos B."/>
            <person name="Barry K.W."/>
            <person name="Bonito G."/>
            <person name="Buee M."/>
            <person name="Carver A."/>
            <person name="Chen C."/>
            <person name="Cichocki N."/>
            <person name="Clum A."/>
            <person name="Culley D."/>
            <person name="Crous P.W."/>
            <person name="Fauchery L."/>
            <person name="Girlanda M."/>
            <person name="Hayes R."/>
            <person name="Keri Z."/>
            <person name="LaButti K."/>
            <person name="Lipzen A."/>
            <person name="Lombard V."/>
            <person name="Magnuson J."/>
            <person name="Maillard F."/>
            <person name="Morin E."/>
            <person name="Murat C."/>
            <person name="Nolan M."/>
            <person name="Ohm R."/>
            <person name="Pangilinan J."/>
            <person name="Pereira M."/>
            <person name="Perotto S."/>
            <person name="Peter M."/>
            <person name="Riley R."/>
            <person name="Sitrit Y."/>
            <person name="Stielow B."/>
            <person name="Szollosi G."/>
            <person name="Zifcakova L."/>
            <person name="Stursova M."/>
            <person name="Spatafora J.W."/>
            <person name="Tedersoo L."/>
            <person name="Vaario L.-M."/>
            <person name="Yamada A."/>
            <person name="Yan M."/>
            <person name="Wang P."/>
            <person name="Xu J."/>
            <person name="Bruns T."/>
            <person name="Baldrian P."/>
            <person name="Vilgalys R."/>
            <person name="Henrissat B."/>
            <person name="Grigoriev I.V."/>
            <person name="Hibbett D."/>
            <person name="Nagy L.G."/>
            <person name="Martin F.M."/>
        </authorList>
    </citation>
    <scope>NUCLEOTIDE SEQUENCE</scope>
    <source>
        <strain evidence="1">Prilba</strain>
    </source>
</reference>
<comment type="caution">
    <text evidence="1">The sequence shown here is derived from an EMBL/GenBank/DDBJ whole genome shotgun (WGS) entry which is preliminary data.</text>
</comment>
<dbReference type="AlphaFoldDB" id="A0A9P5N4I4"/>
<dbReference type="Proteomes" id="UP000759537">
    <property type="component" value="Unassembled WGS sequence"/>
</dbReference>
<dbReference type="EMBL" id="WHVB01000002">
    <property type="protein sequence ID" value="KAF8486022.1"/>
    <property type="molecule type" value="Genomic_DNA"/>
</dbReference>
<proteinExistence type="predicted"/>
<accession>A0A9P5N4I4</accession>
<reference evidence="1" key="2">
    <citation type="journal article" date="2020" name="Nat. Commun.">
        <title>Large-scale genome sequencing of mycorrhizal fungi provides insights into the early evolution of symbiotic traits.</title>
        <authorList>
            <person name="Miyauchi S."/>
            <person name="Kiss E."/>
            <person name="Kuo A."/>
            <person name="Drula E."/>
            <person name="Kohler A."/>
            <person name="Sanchez-Garcia M."/>
            <person name="Morin E."/>
            <person name="Andreopoulos B."/>
            <person name="Barry K.W."/>
            <person name="Bonito G."/>
            <person name="Buee M."/>
            <person name="Carver A."/>
            <person name="Chen C."/>
            <person name="Cichocki N."/>
            <person name="Clum A."/>
            <person name="Culley D."/>
            <person name="Crous P.W."/>
            <person name="Fauchery L."/>
            <person name="Girlanda M."/>
            <person name="Hayes R.D."/>
            <person name="Keri Z."/>
            <person name="LaButti K."/>
            <person name="Lipzen A."/>
            <person name="Lombard V."/>
            <person name="Magnuson J."/>
            <person name="Maillard F."/>
            <person name="Murat C."/>
            <person name="Nolan M."/>
            <person name="Ohm R.A."/>
            <person name="Pangilinan J."/>
            <person name="Pereira M.F."/>
            <person name="Perotto S."/>
            <person name="Peter M."/>
            <person name="Pfister S."/>
            <person name="Riley R."/>
            <person name="Sitrit Y."/>
            <person name="Stielow J.B."/>
            <person name="Szollosi G."/>
            <person name="Zifcakova L."/>
            <person name="Stursova M."/>
            <person name="Spatafora J.W."/>
            <person name="Tedersoo L."/>
            <person name="Vaario L.M."/>
            <person name="Yamada A."/>
            <person name="Yan M."/>
            <person name="Wang P."/>
            <person name="Xu J."/>
            <person name="Bruns T."/>
            <person name="Baldrian P."/>
            <person name="Vilgalys R."/>
            <person name="Dunand C."/>
            <person name="Henrissat B."/>
            <person name="Grigoriev I.V."/>
            <person name="Hibbett D."/>
            <person name="Nagy L.G."/>
            <person name="Martin F.M."/>
        </authorList>
    </citation>
    <scope>NUCLEOTIDE SEQUENCE</scope>
    <source>
        <strain evidence="1">Prilba</strain>
    </source>
</reference>
<name>A0A9P5N4I4_9AGAM</name>
<evidence type="ECO:0000313" key="2">
    <source>
        <dbReference type="Proteomes" id="UP000759537"/>
    </source>
</evidence>
<sequence length="98" mass="10775">MVLGQCGFSTSLFLCRLICGCLAVYTDWLAGCTTLVVLPLSPGARFRFFFPLAVPCWTLFGPPLLQRVLLGFQFCAANALNLTLRTRRPSGVQSSVWT</sequence>